<name>A0A6J4UW71_9BACT</name>
<feature type="transmembrane region" description="Helical" evidence="1">
    <location>
        <begin position="209"/>
        <end position="226"/>
    </location>
</feature>
<evidence type="ECO:0000313" key="2">
    <source>
        <dbReference type="EMBL" id="CAA9562248.1"/>
    </source>
</evidence>
<gene>
    <name evidence="2" type="ORF">AVDCRST_MAG70-1754</name>
</gene>
<protein>
    <submittedName>
        <fullName evidence="2">Uncharacterized protein</fullName>
    </submittedName>
</protein>
<keyword evidence="1" id="KW-1133">Transmembrane helix</keyword>
<feature type="transmembrane region" description="Helical" evidence="1">
    <location>
        <begin position="44"/>
        <end position="63"/>
    </location>
</feature>
<feature type="transmembrane region" description="Helical" evidence="1">
    <location>
        <begin position="136"/>
        <end position="161"/>
    </location>
</feature>
<reference evidence="2" key="1">
    <citation type="submission" date="2020-02" db="EMBL/GenBank/DDBJ databases">
        <authorList>
            <person name="Meier V. D."/>
        </authorList>
    </citation>
    <scope>NUCLEOTIDE SEQUENCE</scope>
    <source>
        <strain evidence="2">AVDCRST_MAG70</strain>
    </source>
</reference>
<feature type="transmembrane region" description="Helical" evidence="1">
    <location>
        <begin position="182"/>
        <end position="203"/>
    </location>
</feature>
<proteinExistence type="predicted"/>
<keyword evidence="1" id="KW-0472">Membrane</keyword>
<dbReference type="EMBL" id="CADCWH010000280">
    <property type="protein sequence ID" value="CAA9562248.1"/>
    <property type="molecule type" value="Genomic_DNA"/>
</dbReference>
<dbReference type="AlphaFoldDB" id="A0A6J4UW71"/>
<organism evidence="2">
    <name type="scientific">uncultured Thermomicrobiales bacterium</name>
    <dbReference type="NCBI Taxonomy" id="1645740"/>
    <lineage>
        <taxon>Bacteria</taxon>
        <taxon>Pseudomonadati</taxon>
        <taxon>Thermomicrobiota</taxon>
        <taxon>Thermomicrobia</taxon>
        <taxon>Thermomicrobiales</taxon>
        <taxon>environmental samples</taxon>
    </lineage>
</organism>
<keyword evidence="1" id="KW-0812">Transmembrane</keyword>
<feature type="transmembrane region" description="Helical" evidence="1">
    <location>
        <begin position="112"/>
        <end position="130"/>
    </location>
</feature>
<accession>A0A6J4UW71</accession>
<evidence type="ECO:0000256" key="1">
    <source>
        <dbReference type="SAM" id="Phobius"/>
    </source>
</evidence>
<sequence length="364" mass="37947">MAALAAAAGLYVLWVVAVNGAVSPGVLANETGTALAPLTTLVGPGVHVAGGIFVILAMGMASIQQALGLSYQVREWLPTAGPMLPSDGVPVPAPWSRAGVGRALAGPRWRGAMGMAPIVIIFLVVEWLFITGQESFAGLLGFIGAVVGPIVAGVFSMLMLVAARRKGDYAVDGGWRFLGSRAVVWVVCALFLTSVVFHGLFAWDDLLRRGVALVVSAVVVGLIVAIRRDAYVPRAVIEVREEAGAPGDPVVNVVARGVPVPVEVGWSRAVNRSRGGPGGDRTMSLHLPALPVREVKVWAHRLDPEGVSEARPARVAFHRDDGHGDTAAVALSGHLIVPSDGTSARVEITLPPSGDSPRTVARPR</sequence>